<dbReference type="Pfam" id="PF02893">
    <property type="entry name" value="GRAM"/>
    <property type="match status" value="1"/>
</dbReference>
<dbReference type="RefSeq" id="XP_005647039.1">
    <property type="nucleotide sequence ID" value="XM_005646982.1"/>
</dbReference>
<feature type="region of interest" description="Disordered" evidence="1">
    <location>
        <begin position="1"/>
        <end position="116"/>
    </location>
</feature>
<feature type="compositionally biased region" description="Basic and acidic residues" evidence="1">
    <location>
        <begin position="10"/>
        <end position="19"/>
    </location>
</feature>
<keyword evidence="4" id="KW-1185">Reference proteome</keyword>
<name>I0YVS6_COCSC</name>
<protein>
    <recommendedName>
        <fullName evidence="2">GRAM domain-containing protein</fullName>
    </recommendedName>
</protein>
<dbReference type="KEGG" id="csl:COCSUDRAFT_47915"/>
<evidence type="ECO:0000313" key="4">
    <source>
        <dbReference type="Proteomes" id="UP000007264"/>
    </source>
</evidence>
<evidence type="ECO:0000313" key="3">
    <source>
        <dbReference type="EMBL" id="EIE22495.1"/>
    </source>
</evidence>
<dbReference type="InterPro" id="IPR011993">
    <property type="entry name" value="PH-like_dom_sf"/>
</dbReference>
<dbReference type="InterPro" id="IPR004182">
    <property type="entry name" value="GRAM"/>
</dbReference>
<dbReference type="EMBL" id="AGSI01000010">
    <property type="protein sequence ID" value="EIE22495.1"/>
    <property type="molecule type" value="Genomic_DNA"/>
</dbReference>
<evidence type="ECO:0000256" key="1">
    <source>
        <dbReference type="SAM" id="MobiDB-lite"/>
    </source>
</evidence>
<feature type="region of interest" description="Disordered" evidence="1">
    <location>
        <begin position="204"/>
        <end position="224"/>
    </location>
</feature>
<feature type="compositionally biased region" description="Acidic residues" evidence="1">
    <location>
        <begin position="27"/>
        <end position="37"/>
    </location>
</feature>
<accession>I0YVS6</accession>
<dbReference type="AlphaFoldDB" id="I0YVS6"/>
<feature type="compositionally biased region" description="Low complexity" evidence="1">
    <location>
        <begin position="65"/>
        <end position="78"/>
    </location>
</feature>
<dbReference type="Gene3D" id="2.30.29.30">
    <property type="entry name" value="Pleckstrin-homology domain (PH domain)/Phosphotyrosine-binding domain (PTB)"/>
    <property type="match status" value="1"/>
</dbReference>
<dbReference type="GeneID" id="17040481"/>
<sequence length="351" mass="37516">MASNISSEFEEVHLEEVEHSASTGSGEELEFPSGDDEVVQRQEPAVVGKNVSAPRPDAASTPGKAPVAAPVQQAATRRTPVKGEGADESQAGVTEEPDPEISWRGNRQGPPPNTVNAMGEPIYDPLKDIELATQKATELASTAARTVSTKIIGGAAGAKQSLTLMADNVQSWQVMHGAADAKDSLAKTASLFANNVSTWWANLDPVPKPQPNSPGREASSMADSKGGTELESLFGLPPEEELMEGFHCMLAQTYACTYNTFSRAREITFLGTLYVTDKHTCFSAPSEKISFCLAHKDVKEVKKVVAKTRKPGPSEKLHITFGEKEHVVFQGFKAADLTSALALLEHLTADS</sequence>
<evidence type="ECO:0000259" key="2">
    <source>
        <dbReference type="Pfam" id="PF02893"/>
    </source>
</evidence>
<comment type="caution">
    <text evidence="3">The sequence shown here is derived from an EMBL/GenBank/DDBJ whole genome shotgun (WGS) entry which is preliminary data.</text>
</comment>
<proteinExistence type="predicted"/>
<dbReference type="Proteomes" id="UP000007264">
    <property type="component" value="Unassembled WGS sequence"/>
</dbReference>
<reference evidence="3 4" key="1">
    <citation type="journal article" date="2012" name="Genome Biol.">
        <title>The genome of the polar eukaryotic microalga coccomyxa subellipsoidea reveals traits of cold adaptation.</title>
        <authorList>
            <person name="Blanc G."/>
            <person name="Agarkova I."/>
            <person name="Grimwood J."/>
            <person name="Kuo A."/>
            <person name="Brueggeman A."/>
            <person name="Dunigan D."/>
            <person name="Gurnon J."/>
            <person name="Ladunga I."/>
            <person name="Lindquist E."/>
            <person name="Lucas S."/>
            <person name="Pangilinan J."/>
            <person name="Proschold T."/>
            <person name="Salamov A."/>
            <person name="Schmutz J."/>
            <person name="Weeks D."/>
            <person name="Yamada T."/>
            <person name="Claverie J.M."/>
            <person name="Grigoriev I."/>
            <person name="Van Etten J."/>
            <person name="Lomsadze A."/>
            <person name="Borodovsky M."/>
        </authorList>
    </citation>
    <scope>NUCLEOTIDE SEQUENCE [LARGE SCALE GENOMIC DNA]</scope>
    <source>
        <strain evidence="3 4">C-169</strain>
    </source>
</reference>
<organism evidence="3 4">
    <name type="scientific">Coccomyxa subellipsoidea (strain C-169)</name>
    <name type="common">Green microalga</name>
    <dbReference type="NCBI Taxonomy" id="574566"/>
    <lineage>
        <taxon>Eukaryota</taxon>
        <taxon>Viridiplantae</taxon>
        <taxon>Chlorophyta</taxon>
        <taxon>core chlorophytes</taxon>
        <taxon>Trebouxiophyceae</taxon>
        <taxon>Trebouxiophyceae incertae sedis</taxon>
        <taxon>Coccomyxaceae</taxon>
        <taxon>Coccomyxa</taxon>
        <taxon>Coccomyxa subellipsoidea</taxon>
    </lineage>
</organism>
<gene>
    <name evidence="3" type="ORF">COCSUDRAFT_47915</name>
</gene>
<feature type="domain" description="GRAM" evidence="2">
    <location>
        <begin position="232"/>
        <end position="338"/>
    </location>
</feature>
<dbReference type="OrthoDB" id="514578at2759"/>